<protein>
    <submittedName>
        <fullName evidence="1">Uncharacterized protein</fullName>
    </submittedName>
</protein>
<name>A0A5C5YL06_9BACT</name>
<comment type="caution">
    <text evidence="1">The sequence shown here is derived from an EMBL/GenBank/DDBJ whole genome shotgun (WGS) entry which is preliminary data.</text>
</comment>
<reference evidence="1 2" key="1">
    <citation type="submission" date="2019-02" db="EMBL/GenBank/DDBJ databases">
        <title>Deep-cultivation of Planctomycetes and their phenomic and genomic characterization uncovers novel biology.</title>
        <authorList>
            <person name="Wiegand S."/>
            <person name="Jogler M."/>
            <person name="Boedeker C."/>
            <person name="Pinto D."/>
            <person name="Vollmers J."/>
            <person name="Rivas-Marin E."/>
            <person name="Kohn T."/>
            <person name="Peeters S.H."/>
            <person name="Heuer A."/>
            <person name="Rast P."/>
            <person name="Oberbeckmann S."/>
            <person name="Bunk B."/>
            <person name="Jeske O."/>
            <person name="Meyerdierks A."/>
            <person name="Storesund J.E."/>
            <person name="Kallscheuer N."/>
            <person name="Luecker S."/>
            <person name="Lage O.M."/>
            <person name="Pohl T."/>
            <person name="Merkel B.J."/>
            <person name="Hornburger P."/>
            <person name="Mueller R.-W."/>
            <person name="Bruemmer F."/>
            <person name="Labrenz M."/>
            <person name="Spormann A.M."/>
            <person name="Op Den Camp H."/>
            <person name="Overmann J."/>
            <person name="Amann R."/>
            <person name="Jetten M.S.M."/>
            <person name="Mascher T."/>
            <person name="Medema M.H."/>
            <person name="Devos D.P."/>
            <person name="Kaster A.-K."/>
            <person name="Ovreas L."/>
            <person name="Rohde M."/>
            <person name="Galperin M.Y."/>
            <person name="Jogler C."/>
        </authorList>
    </citation>
    <scope>NUCLEOTIDE SEQUENCE [LARGE SCALE GENOMIC DNA]</scope>
    <source>
        <strain evidence="1 2">Pla123a</strain>
    </source>
</reference>
<dbReference type="OrthoDB" id="9961172at2"/>
<sequence length="130" mass="13749">MGAILLQTPLRICLVLAGLYQLGGCPCGCLDHNAWSDVALALCSDASGHDDAPNGGAPPCDEDHPAPDSVILAESAGHQKTRTDLAWDAAHSSELLVPTQFVHFSHGSRQDLDRLPCRPASLADCQVLRL</sequence>
<accession>A0A5C5YL06</accession>
<gene>
    <name evidence="1" type="ORF">Pla123a_30440</name>
</gene>
<proteinExistence type="predicted"/>
<evidence type="ECO:0000313" key="1">
    <source>
        <dbReference type="EMBL" id="TWT75534.1"/>
    </source>
</evidence>
<dbReference type="RefSeq" id="WP_146588381.1">
    <property type="nucleotide sequence ID" value="NZ_SJPO01000007.1"/>
</dbReference>
<dbReference type="Proteomes" id="UP000318478">
    <property type="component" value="Unassembled WGS sequence"/>
</dbReference>
<dbReference type="EMBL" id="SJPO01000007">
    <property type="protein sequence ID" value="TWT75534.1"/>
    <property type="molecule type" value="Genomic_DNA"/>
</dbReference>
<evidence type="ECO:0000313" key="2">
    <source>
        <dbReference type="Proteomes" id="UP000318478"/>
    </source>
</evidence>
<keyword evidence="2" id="KW-1185">Reference proteome</keyword>
<dbReference type="AlphaFoldDB" id="A0A5C5YL06"/>
<organism evidence="1 2">
    <name type="scientific">Posidoniimonas polymericola</name>
    <dbReference type="NCBI Taxonomy" id="2528002"/>
    <lineage>
        <taxon>Bacteria</taxon>
        <taxon>Pseudomonadati</taxon>
        <taxon>Planctomycetota</taxon>
        <taxon>Planctomycetia</taxon>
        <taxon>Pirellulales</taxon>
        <taxon>Lacipirellulaceae</taxon>
        <taxon>Posidoniimonas</taxon>
    </lineage>
</organism>